<reference evidence="1 2" key="1">
    <citation type="journal article" date="2016" name="Mol. Biol. Evol.">
        <title>Comparative Genomics of Early-Diverging Mushroom-Forming Fungi Provides Insights into the Origins of Lignocellulose Decay Capabilities.</title>
        <authorList>
            <person name="Nagy L.G."/>
            <person name="Riley R."/>
            <person name="Tritt A."/>
            <person name="Adam C."/>
            <person name="Daum C."/>
            <person name="Floudas D."/>
            <person name="Sun H."/>
            <person name="Yadav J.S."/>
            <person name="Pangilinan J."/>
            <person name="Larsson K.H."/>
            <person name="Matsuura K."/>
            <person name="Barry K."/>
            <person name="Labutti K."/>
            <person name="Kuo R."/>
            <person name="Ohm R.A."/>
            <person name="Bhattacharya S.S."/>
            <person name="Shirouzu T."/>
            <person name="Yoshinaga Y."/>
            <person name="Martin F.M."/>
            <person name="Grigoriev I.V."/>
            <person name="Hibbett D.S."/>
        </authorList>
    </citation>
    <scope>NUCLEOTIDE SEQUENCE [LARGE SCALE GENOMIC DNA]</scope>
    <source>
        <strain evidence="1 2">93-53</strain>
    </source>
</reference>
<accession>A0A165FKF2</accession>
<keyword evidence="2" id="KW-1185">Reference proteome</keyword>
<dbReference type="OrthoDB" id="2667387at2759"/>
<organism evidence="1 2">
    <name type="scientific">Laetiporus sulphureus 93-53</name>
    <dbReference type="NCBI Taxonomy" id="1314785"/>
    <lineage>
        <taxon>Eukaryota</taxon>
        <taxon>Fungi</taxon>
        <taxon>Dikarya</taxon>
        <taxon>Basidiomycota</taxon>
        <taxon>Agaricomycotina</taxon>
        <taxon>Agaricomycetes</taxon>
        <taxon>Polyporales</taxon>
        <taxon>Laetiporus</taxon>
    </lineage>
</organism>
<proteinExistence type="predicted"/>
<dbReference type="RefSeq" id="XP_040766846.1">
    <property type="nucleotide sequence ID" value="XM_040911510.1"/>
</dbReference>
<dbReference type="EMBL" id="KV427612">
    <property type="protein sequence ID" value="KZT09106.1"/>
    <property type="molecule type" value="Genomic_DNA"/>
</dbReference>
<evidence type="ECO:0000313" key="1">
    <source>
        <dbReference type="EMBL" id="KZT09106.1"/>
    </source>
</evidence>
<name>A0A165FKF2_9APHY</name>
<dbReference type="InParanoid" id="A0A165FKF2"/>
<evidence type="ECO:0008006" key="3">
    <source>
        <dbReference type="Google" id="ProtNLM"/>
    </source>
</evidence>
<dbReference type="AlphaFoldDB" id="A0A165FKF2"/>
<gene>
    <name evidence="1" type="ORF">LAESUDRAFT_748334</name>
</gene>
<protein>
    <recommendedName>
        <fullName evidence="3">Protein kinase domain-containing protein</fullName>
    </recommendedName>
</protein>
<dbReference type="SUPFAM" id="SSF56112">
    <property type="entry name" value="Protein kinase-like (PK-like)"/>
    <property type="match status" value="1"/>
</dbReference>
<sequence>MTAMALTLYYCIKHERCTPNELEVEPSTTLFILYRLDQPANLSILPEESLLQRTTESLESLEPLEPADAVQDVITEDALDKDKKLIHLVVVHRTAAISILAKRPSLSVQDKNSPPKRMRMQKVASIPPFTVARISVLASIQNDSEDRVLNDRPKTNMDIAPIALLYEGFGQFQDEFSACEGPFQLDITRTVNLINLMTKFADAMCTSYATEDERCTKALPLLNEISSIVVDDICPSEIPRCNACTDGYSVSATGACDLVVEFRRDGDSGSDAVAQGVSYLAHRHRDTVEKNVANEHVYDEWRVPALLITVVGATISFHGLVVLGNHRIVPLTPKLTLTNPNVEPEFRQQVIRAFMAAVKVRRRIRDDTETMLREADRLPVLTLEQMRFPNISSVTTAQHGSQARTDFTIKKSLPPSHNRFLYCAKTPEGSDILVKCTLRYSRELYEFCAEREHAPKLLGFERIPGGWFIVAMELVKGELLCIRDTYRSEWKAGLEGVVNQFHDAGMVHGDLRDVNLLISDTNETKAIILDFDWGGKAGEVYYPLCEPSSGYRLDRHAVLGDYRRR</sequence>
<dbReference type="Proteomes" id="UP000076871">
    <property type="component" value="Unassembled WGS sequence"/>
</dbReference>
<dbReference type="GeneID" id="63828538"/>
<evidence type="ECO:0000313" key="2">
    <source>
        <dbReference type="Proteomes" id="UP000076871"/>
    </source>
</evidence>
<dbReference type="InterPro" id="IPR011009">
    <property type="entry name" value="Kinase-like_dom_sf"/>
</dbReference>